<sequence length="521" mass="57826">MTSETTPLVATLSHSSHLPSLNLRIAQVGCAMLWCLFSAGPVFGFAALKPVLVAQGVYSEVCDINTLNEVCIEQDLKLNKMFTMAAVVTNATALIVGSILDNFGPKITGIIGSFIIAIAAFLLSQGASITIFDAYLIGYVTLAFGGPFVFISCFQLANSFPGNSGLILALLTGCFDTSSALFLFYRIVFQNNYISNLTLNKFFKFYLIVPVFIFLCQIFIMPHESYKTIEDIAKISETGLDESGVPLDPEDTRYSSNEVLTVTRSRSRRGSIKSTKSVFEEIADTRLKKISGGIFGVLHSKPMIEQFKSPWWYIMCLFTTIQMLRINYFVATIASQMTYYFDDVISIQLNKFFDIALPLGGIISIPFIGLILDNLHTYAVLCILLCVSTAIGVFGMISIQFLQYLGIILLVLYRPFYYTAVSDYCVKVFGYTTFGTVYGAIICFSGMMNLLQTYLDNATHFTFNNNPTPVNGTLVSLTLIFGIGMLIFIKSQEKEIIRHNIIEETLADEDDDQIQTFSPPN</sequence>
<feature type="transmembrane region" description="Helical" evidence="7">
    <location>
        <begin position="106"/>
        <end position="124"/>
    </location>
</feature>
<dbReference type="SUPFAM" id="SSF103473">
    <property type="entry name" value="MFS general substrate transporter"/>
    <property type="match status" value="1"/>
</dbReference>
<feature type="transmembrane region" description="Helical" evidence="7">
    <location>
        <begin position="428"/>
        <end position="450"/>
    </location>
</feature>
<dbReference type="EMBL" id="BTGB01000001">
    <property type="protein sequence ID" value="GMM44398.1"/>
    <property type="molecule type" value="Genomic_DNA"/>
</dbReference>
<feature type="transmembrane region" description="Helical" evidence="7">
    <location>
        <begin position="352"/>
        <end position="372"/>
    </location>
</feature>
<dbReference type="PANTHER" id="PTHR20772">
    <property type="entry name" value="PROTEIN FMP42"/>
    <property type="match status" value="1"/>
</dbReference>
<evidence type="ECO:0000313" key="9">
    <source>
        <dbReference type="Proteomes" id="UP001378960"/>
    </source>
</evidence>
<dbReference type="AlphaFoldDB" id="A0AAV5R075"/>
<feature type="transmembrane region" description="Helical" evidence="7">
    <location>
        <begin position="25"/>
        <end position="48"/>
    </location>
</feature>
<feature type="transmembrane region" description="Helical" evidence="7">
    <location>
        <begin position="378"/>
        <end position="407"/>
    </location>
</feature>
<comment type="subcellular location">
    <subcellularLocation>
        <location evidence="1">Membrane</location>
        <topology evidence="1">Multi-pass membrane protein</topology>
    </subcellularLocation>
</comment>
<evidence type="ECO:0000256" key="2">
    <source>
        <dbReference type="ARBA" id="ARBA00006595"/>
    </source>
</evidence>
<feature type="transmembrane region" description="Helical" evidence="7">
    <location>
        <begin position="205"/>
        <end position="222"/>
    </location>
</feature>
<comment type="caution">
    <text evidence="8">The sequence shown here is derived from an EMBL/GenBank/DDBJ whole genome shotgun (WGS) entry which is preliminary data.</text>
</comment>
<protein>
    <submittedName>
        <fullName evidence="8">Fmp42 protein</fullName>
    </submittedName>
</protein>
<organism evidence="8 9">
    <name type="scientific">Pichia kluyveri</name>
    <name type="common">Yeast</name>
    <dbReference type="NCBI Taxonomy" id="36015"/>
    <lineage>
        <taxon>Eukaryota</taxon>
        <taxon>Fungi</taxon>
        <taxon>Dikarya</taxon>
        <taxon>Ascomycota</taxon>
        <taxon>Saccharomycotina</taxon>
        <taxon>Pichiomycetes</taxon>
        <taxon>Pichiales</taxon>
        <taxon>Pichiaceae</taxon>
        <taxon>Pichia</taxon>
    </lineage>
</organism>
<feature type="transmembrane region" description="Helical" evidence="7">
    <location>
        <begin position="311"/>
        <end position="331"/>
    </location>
</feature>
<feature type="transmembrane region" description="Helical" evidence="7">
    <location>
        <begin position="82"/>
        <end position="100"/>
    </location>
</feature>
<evidence type="ECO:0000313" key="8">
    <source>
        <dbReference type="EMBL" id="GMM44398.1"/>
    </source>
</evidence>
<keyword evidence="4 7" id="KW-0812">Transmembrane</keyword>
<evidence type="ECO:0000256" key="6">
    <source>
        <dbReference type="ARBA" id="ARBA00023136"/>
    </source>
</evidence>
<dbReference type="Gene3D" id="1.20.1250.20">
    <property type="entry name" value="MFS general substrate transporter like domains"/>
    <property type="match status" value="1"/>
</dbReference>
<name>A0AAV5R075_PICKL</name>
<comment type="similarity">
    <text evidence="2">Belongs to the SLC43A transporter (TC 2.A.1.44) family.</text>
</comment>
<feature type="transmembrane region" description="Helical" evidence="7">
    <location>
        <begin position="470"/>
        <end position="489"/>
    </location>
</feature>
<keyword evidence="6 7" id="KW-0472">Membrane</keyword>
<accession>A0AAV5R075</accession>
<keyword evidence="5 7" id="KW-1133">Transmembrane helix</keyword>
<keyword evidence="9" id="KW-1185">Reference proteome</keyword>
<feature type="transmembrane region" description="Helical" evidence="7">
    <location>
        <begin position="163"/>
        <end position="185"/>
    </location>
</feature>
<keyword evidence="3" id="KW-0813">Transport</keyword>
<evidence type="ECO:0000256" key="3">
    <source>
        <dbReference type="ARBA" id="ARBA00022448"/>
    </source>
</evidence>
<dbReference type="PANTHER" id="PTHR20772:SF2">
    <property type="entry name" value="PROTEIN FMP42"/>
    <property type="match status" value="1"/>
</dbReference>
<evidence type="ECO:0000256" key="7">
    <source>
        <dbReference type="SAM" id="Phobius"/>
    </source>
</evidence>
<proteinExistence type="inferred from homology"/>
<evidence type="ECO:0000256" key="1">
    <source>
        <dbReference type="ARBA" id="ARBA00004141"/>
    </source>
</evidence>
<feature type="transmembrane region" description="Helical" evidence="7">
    <location>
        <begin position="136"/>
        <end position="157"/>
    </location>
</feature>
<evidence type="ECO:0000256" key="5">
    <source>
        <dbReference type="ARBA" id="ARBA00022989"/>
    </source>
</evidence>
<reference evidence="8 9" key="1">
    <citation type="journal article" date="2023" name="Elife">
        <title>Identification of key yeast species and microbe-microbe interactions impacting larval growth of Drosophila in the wild.</title>
        <authorList>
            <person name="Mure A."/>
            <person name="Sugiura Y."/>
            <person name="Maeda R."/>
            <person name="Honda K."/>
            <person name="Sakurai N."/>
            <person name="Takahashi Y."/>
            <person name="Watada M."/>
            <person name="Katoh T."/>
            <person name="Gotoh A."/>
            <person name="Gotoh Y."/>
            <person name="Taniguchi I."/>
            <person name="Nakamura K."/>
            <person name="Hayashi T."/>
            <person name="Katayama T."/>
            <person name="Uemura T."/>
            <person name="Hattori Y."/>
        </authorList>
    </citation>
    <scope>NUCLEOTIDE SEQUENCE [LARGE SCALE GENOMIC DNA]</scope>
    <source>
        <strain evidence="8 9">PK-24</strain>
    </source>
</reference>
<dbReference type="GO" id="GO:0000329">
    <property type="term" value="C:fungal-type vacuole membrane"/>
    <property type="evidence" value="ECO:0007669"/>
    <property type="project" value="TreeGrafter"/>
</dbReference>
<dbReference type="InterPro" id="IPR036259">
    <property type="entry name" value="MFS_trans_sf"/>
</dbReference>
<dbReference type="Proteomes" id="UP001378960">
    <property type="component" value="Unassembled WGS sequence"/>
</dbReference>
<gene>
    <name evidence="8" type="ORF">DAPK24_009730</name>
</gene>
<evidence type="ECO:0000256" key="4">
    <source>
        <dbReference type="ARBA" id="ARBA00022692"/>
    </source>
</evidence>
<dbReference type="InterPro" id="IPR052599">
    <property type="entry name" value="SLC43A_AATransporter"/>
</dbReference>